<reference evidence="1" key="1">
    <citation type="submission" date="2022-04" db="EMBL/GenBank/DDBJ databases">
        <title>Genome of the entomopathogenic fungus Entomophthora muscae.</title>
        <authorList>
            <person name="Elya C."/>
            <person name="Lovett B.R."/>
            <person name="Lee E."/>
            <person name="Macias A.M."/>
            <person name="Hajek A.E."/>
            <person name="De Bivort B.L."/>
            <person name="Kasson M.T."/>
            <person name="De Fine Licht H.H."/>
            <person name="Stajich J.E."/>
        </authorList>
    </citation>
    <scope>NUCLEOTIDE SEQUENCE</scope>
    <source>
        <strain evidence="1">Berkeley</strain>
    </source>
</reference>
<gene>
    <name evidence="1" type="ORF">DSO57_1037860</name>
</gene>
<sequence>MVHGFVPGPFLVINDCSGPKPINEIVCGIIFQADPGLRLSESDWRLLCLKLTSLIKPYRPAPAAPKLGLAKIVTSD</sequence>
<evidence type="ECO:0000313" key="2">
    <source>
        <dbReference type="Proteomes" id="UP001165960"/>
    </source>
</evidence>
<proteinExistence type="predicted"/>
<accession>A0ACC2RDM0</accession>
<comment type="caution">
    <text evidence="1">The sequence shown here is derived from an EMBL/GenBank/DDBJ whole genome shotgun (WGS) entry which is preliminary data.</text>
</comment>
<evidence type="ECO:0000313" key="1">
    <source>
        <dbReference type="EMBL" id="KAJ9048155.1"/>
    </source>
</evidence>
<name>A0ACC2RDM0_9FUNG</name>
<organism evidence="1 2">
    <name type="scientific">Entomophthora muscae</name>
    <dbReference type="NCBI Taxonomy" id="34485"/>
    <lineage>
        <taxon>Eukaryota</taxon>
        <taxon>Fungi</taxon>
        <taxon>Fungi incertae sedis</taxon>
        <taxon>Zoopagomycota</taxon>
        <taxon>Entomophthoromycotina</taxon>
        <taxon>Entomophthoromycetes</taxon>
        <taxon>Entomophthorales</taxon>
        <taxon>Entomophthoraceae</taxon>
        <taxon>Entomophthora</taxon>
    </lineage>
</organism>
<keyword evidence="2" id="KW-1185">Reference proteome</keyword>
<protein>
    <submittedName>
        <fullName evidence="1">Uncharacterized protein</fullName>
    </submittedName>
</protein>
<dbReference type="Proteomes" id="UP001165960">
    <property type="component" value="Unassembled WGS sequence"/>
</dbReference>
<dbReference type="EMBL" id="QTSX02007531">
    <property type="protein sequence ID" value="KAJ9048155.1"/>
    <property type="molecule type" value="Genomic_DNA"/>
</dbReference>